<dbReference type="Gene3D" id="3.30.70.960">
    <property type="entry name" value="SEA domain"/>
    <property type="match status" value="2"/>
</dbReference>
<feature type="domain" description="SEA" evidence="4">
    <location>
        <begin position="1095"/>
        <end position="1205"/>
    </location>
</feature>
<accession>A0A336KX75</accession>
<feature type="transmembrane region" description="Helical" evidence="2">
    <location>
        <begin position="1254"/>
        <end position="1278"/>
    </location>
</feature>
<dbReference type="InterPro" id="IPR036364">
    <property type="entry name" value="SEA_dom_sf"/>
</dbReference>
<dbReference type="EMBL" id="UFQT01001157">
    <property type="protein sequence ID" value="SSX29188.1"/>
    <property type="molecule type" value="Genomic_DNA"/>
</dbReference>
<evidence type="ECO:0000313" key="5">
    <source>
        <dbReference type="EMBL" id="SSX09286.1"/>
    </source>
</evidence>
<dbReference type="VEuPathDB" id="VectorBase:CSON000951"/>
<protein>
    <submittedName>
        <fullName evidence="5">CSON000951 protein</fullName>
    </submittedName>
</protein>
<feature type="compositionally biased region" description="Basic and acidic residues" evidence="1">
    <location>
        <begin position="752"/>
        <end position="763"/>
    </location>
</feature>
<feature type="chain" id="PRO_5036062116" evidence="3">
    <location>
        <begin position="19"/>
        <end position="1439"/>
    </location>
</feature>
<feature type="compositionally biased region" description="Polar residues" evidence="1">
    <location>
        <begin position="623"/>
        <end position="641"/>
    </location>
</feature>
<name>A0A336KX75_CULSO</name>
<feature type="region of interest" description="Disordered" evidence="1">
    <location>
        <begin position="553"/>
        <end position="573"/>
    </location>
</feature>
<dbReference type="EMBL" id="UFQS01001157">
    <property type="protein sequence ID" value="SSX09286.1"/>
    <property type="molecule type" value="Genomic_DNA"/>
</dbReference>
<feature type="region of interest" description="Disordered" evidence="1">
    <location>
        <begin position="730"/>
        <end position="763"/>
    </location>
</feature>
<feature type="signal peptide" evidence="3">
    <location>
        <begin position="1"/>
        <end position="18"/>
    </location>
</feature>
<feature type="domain" description="SEA" evidence="4">
    <location>
        <begin position="934"/>
        <end position="1044"/>
    </location>
</feature>
<evidence type="ECO:0000313" key="6">
    <source>
        <dbReference type="EMBL" id="SSX29188.1"/>
    </source>
</evidence>
<feature type="region of interest" description="Disordered" evidence="1">
    <location>
        <begin position="83"/>
        <end position="180"/>
    </location>
</feature>
<feature type="compositionally biased region" description="Low complexity" evidence="1">
    <location>
        <begin position="376"/>
        <end position="385"/>
    </location>
</feature>
<reference evidence="6" key="2">
    <citation type="submission" date="2018-07" db="EMBL/GenBank/DDBJ databases">
        <authorList>
            <person name="Quirk P.G."/>
            <person name="Krulwich T.A."/>
        </authorList>
    </citation>
    <scope>NUCLEOTIDE SEQUENCE</scope>
</reference>
<feature type="region of interest" description="Disordered" evidence="1">
    <location>
        <begin position="38"/>
        <end position="62"/>
    </location>
</feature>
<keyword evidence="2" id="KW-1133">Transmembrane helix</keyword>
<feature type="compositionally biased region" description="Low complexity" evidence="1">
    <location>
        <begin position="553"/>
        <end position="571"/>
    </location>
</feature>
<dbReference type="InterPro" id="IPR000082">
    <property type="entry name" value="SEA_dom"/>
</dbReference>
<keyword evidence="2" id="KW-0812">Transmembrane</keyword>
<keyword evidence="3" id="KW-0732">Signal</keyword>
<evidence type="ECO:0000256" key="3">
    <source>
        <dbReference type="SAM" id="SignalP"/>
    </source>
</evidence>
<dbReference type="PROSITE" id="PS50024">
    <property type="entry name" value="SEA"/>
    <property type="match status" value="2"/>
</dbReference>
<feature type="compositionally biased region" description="Polar residues" evidence="1">
    <location>
        <begin position="259"/>
        <end position="269"/>
    </location>
</feature>
<feature type="compositionally biased region" description="Acidic residues" evidence="1">
    <location>
        <begin position="313"/>
        <end position="333"/>
    </location>
</feature>
<gene>
    <name evidence="5" type="primary">CSON000951</name>
</gene>
<organism evidence="5">
    <name type="scientific">Culicoides sonorensis</name>
    <name type="common">Biting midge</name>
    <dbReference type="NCBI Taxonomy" id="179676"/>
    <lineage>
        <taxon>Eukaryota</taxon>
        <taxon>Metazoa</taxon>
        <taxon>Ecdysozoa</taxon>
        <taxon>Arthropoda</taxon>
        <taxon>Hexapoda</taxon>
        <taxon>Insecta</taxon>
        <taxon>Pterygota</taxon>
        <taxon>Neoptera</taxon>
        <taxon>Endopterygota</taxon>
        <taxon>Diptera</taxon>
        <taxon>Nematocera</taxon>
        <taxon>Chironomoidea</taxon>
        <taxon>Ceratopogonidae</taxon>
        <taxon>Ceratopogoninae</taxon>
        <taxon>Culicoides</taxon>
        <taxon>Monoculicoides</taxon>
    </lineage>
</organism>
<keyword evidence="2" id="KW-0472">Membrane</keyword>
<feature type="compositionally biased region" description="Low complexity" evidence="1">
    <location>
        <begin position="792"/>
        <end position="804"/>
    </location>
</feature>
<feature type="compositionally biased region" description="Low complexity" evidence="1">
    <location>
        <begin position="913"/>
        <end position="923"/>
    </location>
</feature>
<feature type="compositionally biased region" description="Polar residues" evidence="1">
    <location>
        <begin position="344"/>
        <end position="364"/>
    </location>
</feature>
<feature type="region of interest" description="Disordered" evidence="1">
    <location>
        <begin position="784"/>
        <end position="851"/>
    </location>
</feature>
<feature type="compositionally biased region" description="Low complexity" evidence="1">
    <location>
        <begin position="119"/>
        <end position="150"/>
    </location>
</feature>
<sequence>MHVLFITSEFNFLLLIFLQTTRRPDFFEISPRPFSIDDGYRQTPLTFTRGQPSLKPDYYDAGYSGQAASSNRFRQGSELLGGEEINVQQLPSRNRFSSRENTSPTAKLNNRNSNDPFASQNQQQQRENNNVRNSNRVNSKVRGTPTSTTPVPKPVKKERQPANSWTSGRNRRPIDDYDTERDLVRLTEPSIGIQHSINITHNGSDKRQNDKTRLEKEELQYHDENADYIYEDPVKSVKPLKQEKKPIDNKDKLEDESKYYSSPKNNVELSKNKHDDTEIDDIQEHEEQKPKIDEHTVILTDNFFLPPSKTSENEPEEEYIYEYEYEDETEEPPETSHEATSSPVTQASSTKNVVKSLDEISSTEAPLKSVVKSEESVSSSVSNSSDNQEENPNTTESWVVVASVQTSRSVSGARFLPLGVKQEEKKAPLTELEALAKLNEELEHKKLNSKESLSSVEDSPVITTEISPPETTILDTEILESSTIKTTSTSISTESINDKLDSIQSELSSGVLSGKFPVLKEMTTQEPQPITTKSPPVFIRKFSPKARPDQIVTKTTTTTTTTTEAPTTSTTQVPKAESKKIVIEDDLTGLLPADFKPRYQGYKKKGATSTTTTTTTTSTTETPSVNRINNTRSFKNSPSEQSISFVEDDVAKFLPKDFKLNKPESKVAVVDDIDKFLPPGYKKQLNTKTEKPLPVIPIQDDILSKLLPKGYNVPSSQKAETTTKKIVNSPVDISKLLPPGYKPPQEDEEKETENNKESQKVIPLEKEDLFAKLLKKSQSALDALLPPDFTPEPETTTPTTTSTTAGGFVFPKRPGGNKSAKDNDGPKRAKGPPPPKIDIKRGPPTRATTEFTGWPTVATTPISIEKLLANSGGEKIDIASLFNKALGNVNGNTGGSSFDSQANIPDSPFSLPTTTTTTTSTTTVKPTEPGICQTECDLAGTIRIVDGVKWRPELLDHNTDEWKNLAKEVKQELNEVFIKSDKLRRWYKTLRIDSFSKGSVLVDYFVELDDISDEVNTLQIKGFFHDALTPTKLPESIQNDTMDERQSSAVPQVKETFIFDSQANIPDSPFSLPTTTTTTTSTTTVKPTEPGICQTECDLAGTIRIVDGVKWRPELLDHNTDEWKNLAKEVKQELNEVFIKSDKLRRWYKTLRIDSFSKGSVLVDYFVELDDISDEVNTLQIKGFFHDALTPTKLPESIQNDTMDERQSSAVPQVKETFMLGKFVLDPISTDFIVQHKPVLASGPETSEALLPQWAIAVIVMSFFSLLFVILFGVAVLISRQRAAKKKGPVPLTAAMLNELNKNHMGGIDNYGNEELYNVDDGWGDEKEPPYVSRSKHSGWADEKEPPYSKHEFKSKRLNGGSIYGSSATNIYDSWGSARNPPRGADYYDDSGYDPYSHRSTYSRDYMMHEPPALYPYHKHEKYDYRSSRRNHRDYDPNF</sequence>
<feature type="region of interest" description="Disordered" evidence="1">
    <location>
        <begin position="448"/>
        <end position="469"/>
    </location>
</feature>
<feature type="region of interest" description="Disordered" evidence="1">
    <location>
        <begin position="232"/>
        <end position="396"/>
    </location>
</feature>
<feature type="compositionally biased region" description="Low complexity" evidence="1">
    <location>
        <begin position="608"/>
        <end position="622"/>
    </location>
</feature>
<dbReference type="Pfam" id="PF01390">
    <property type="entry name" value="SEA"/>
    <property type="match status" value="2"/>
</dbReference>
<evidence type="ECO:0000256" key="1">
    <source>
        <dbReference type="SAM" id="MobiDB-lite"/>
    </source>
</evidence>
<feature type="compositionally biased region" description="Basic and acidic residues" evidence="1">
    <location>
        <begin position="285"/>
        <end position="296"/>
    </location>
</feature>
<evidence type="ECO:0000256" key="2">
    <source>
        <dbReference type="SAM" id="Phobius"/>
    </source>
</evidence>
<dbReference type="SUPFAM" id="SSF82671">
    <property type="entry name" value="SEA domain"/>
    <property type="match status" value="2"/>
</dbReference>
<feature type="compositionally biased region" description="Basic and acidic residues" evidence="1">
    <location>
        <begin position="232"/>
        <end position="258"/>
    </location>
</feature>
<proteinExistence type="predicted"/>
<feature type="region of interest" description="Disordered" evidence="1">
    <location>
        <begin position="897"/>
        <end position="926"/>
    </location>
</feature>
<evidence type="ECO:0000259" key="4">
    <source>
        <dbReference type="PROSITE" id="PS50024"/>
    </source>
</evidence>
<feature type="region of interest" description="Disordered" evidence="1">
    <location>
        <begin position="602"/>
        <end position="641"/>
    </location>
</feature>
<reference evidence="5" key="1">
    <citation type="submission" date="2018-04" db="EMBL/GenBank/DDBJ databases">
        <authorList>
            <person name="Go L.Y."/>
            <person name="Mitchell J.A."/>
        </authorList>
    </citation>
    <scope>NUCLEOTIDE SEQUENCE</scope>
    <source>
        <tissue evidence="5">Whole organism</tissue>
    </source>
</reference>
<feature type="compositionally biased region" description="Polar residues" evidence="1">
    <location>
        <begin position="86"/>
        <end position="118"/>
    </location>
</feature>